<evidence type="ECO:0000259" key="3">
    <source>
        <dbReference type="SMART" id="SM00387"/>
    </source>
</evidence>
<dbReference type="PANTHER" id="PTHR34220">
    <property type="entry name" value="SENSOR HISTIDINE KINASE YPDA"/>
    <property type="match status" value="1"/>
</dbReference>
<evidence type="ECO:0000256" key="1">
    <source>
        <dbReference type="SAM" id="Coils"/>
    </source>
</evidence>
<dbReference type="EMBL" id="JBHLWP010000009">
    <property type="protein sequence ID" value="MFC0252166.1"/>
    <property type="molecule type" value="Genomic_DNA"/>
</dbReference>
<accession>A0ABV6FF61</accession>
<dbReference type="PANTHER" id="PTHR34220:SF9">
    <property type="entry name" value="SIGNAL TRANSDUCTION HISTIDINE KINASE INTERNAL REGION DOMAIN-CONTAINING PROTEIN"/>
    <property type="match status" value="1"/>
</dbReference>
<dbReference type="InterPro" id="IPR010559">
    <property type="entry name" value="Sig_transdc_His_kin_internal"/>
</dbReference>
<organism evidence="4 5">
    <name type="scientific">Massilia consociata</name>
    <dbReference type="NCBI Taxonomy" id="760117"/>
    <lineage>
        <taxon>Bacteria</taxon>
        <taxon>Pseudomonadati</taxon>
        <taxon>Pseudomonadota</taxon>
        <taxon>Betaproteobacteria</taxon>
        <taxon>Burkholderiales</taxon>
        <taxon>Oxalobacteraceae</taxon>
        <taxon>Telluria group</taxon>
        <taxon>Massilia</taxon>
    </lineage>
</organism>
<protein>
    <submittedName>
        <fullName evidence="4">Sensor histidine kinase</fullName>
        <ecNumber evidence="4">2.7.13.3</ecNumber>
    </submittedName>
</protein>
<dbReference type="Pfam" id="PF02518">
    <property type="entry name" value="HATPase_c"/>
    <property type="match status" value="1"/>
</dbReference>
<dbReference type="GO" id="GO:0004673">
    <property type="term" value="F:protein histidine kinase activity"/>
    <property type="evidence" value="ECO:0007669"/>
    <property type="project" value="UniProtKB-EC"/>
</dbReference>
<proteinExistence type="predicted"/>
<feature type="transmembrane region" description="Helical" evidence="2">
    <location>
        <begin position="92"/>
        <end position="114"/>
    </location>
</feature>
<reference evidence="4 5" key="1">
    <citation type="submission" date="2024-09" db="EMBL/GenBank/DDBJ databases">
        <authorList>
            <person name="Sun Q."/>
            <person name="Mori K."/>
        </authorList>
    </citation>
    <scope>NUCLEOTIDE SEQUENCE [LARGE SCALE GENOMIC DNA]</scope>
    <source>
        <strain evidence="4 5">CCM 7792</strain>
    </source>
</reference>
<comment type="caution">
    <text evidence="4">The sequence shown here is derived from an EMBL/GenBank/DDBJ whole genome shotgun (WGS) entry which is preliminary data.</text>
</comment>
<keyword evidence="4" id="KW-0808">Transferase</keyword>
<keyword evidence="1" id="KW-0175">Coiled coil</keyword>
<dbReference type="EC" id="2.7.13.3" evidence="4"/>
<evidence type="ECO:0000313" key="5">
    <source>
        <dbReference type="Proteomes" id="UP001589773"/>
    </source>
</evidence>
<gene>
    <name evidence="4" type="ORF">ACFFJK_09715</name>
</gene>
<dbReference type="SMART" id="SM00387">
    <property type="entry name" value="HATPase_c"/>
    <property type="match status" value="1"/>
</dbReference>
<feature type="transmembrane region" description="Helical" evidence="2">
    <location>
        <begin position="126"/>
        <end position="148"/>
    </location>
</feature>
<keyword evidence="2" id="KW-0812">Transmembrane</keyword>
<feature type="coiled-coil region" evidence="1">
    <location>
        <begin position="186"/>
        <end position="213"/>
    </location>
</feature>
<dbReference type="RefSeq" id="WP_379678915.1">
    <property type="nucleotide sequence ID" value="NZ_JBHLWP010000009.1"/>
</dbReference>
<keyword evidence="2" id="KW-1133">Transmembrane helix</keyword>
<name>A0ABV6FF61_9BURK</name>
<feature type="transmembrane region" description="Helical" evidence="2">
    <location>
        <begin position="163"/>
        <end position="184"/>
    </location>
</feature>
<feature type="domain" description="Histidine kinase/HSP90-like ATPase" evidence="3">
    <location>
        <begin position="306"/>
        <end position="404"/>
    </location>
</feature>
<dbReference type="InterPro" id="IPR036890">
    <property type="entry name" value="HATPase_C_sf"/>
</dbReference>
<dbReference type="Proteomes" id="UP001589773">
    <property type="component" value="Unassembled WGS sequence"/>
</dbReference>
<feature type="transmembrane region" description="Helical" evidence="2">
    <location>
        <begin position="67"/>
        <end position="86"/>
    </location>
</feature>
<keyword evidence="4" id="KW-0418">Kinase</keyword>
<keyword evidence="5" id="KW-1185">Reference proteome</keyword>
<evidence type="ECO:0000256" key="2">
    <source>
        <dbReference type="SAM" id="Phobius"/>
    </source>
</evidence>
<sequence>MWRRLVDWYDELEMEQIAVLERPELAEQVRPGWRRWNAKQLAAMTPIERERLRAFSMAYRGPRLHKALAKWAALFTLLGALVHLAFGAPGLVAAVVAANLAGFLLISGAISLWLAPNLILKAKGQVVIGAVGGTLLGAFCGFAAFMLADGKPLEFIYPRVSKLLVGAIVGGLVLAVPTLAVSAWRRRQLMEQAAQLQREAERERMARELSESRLRMLRAQIEPHFLFNTLGAVQQLAADGAPRAAALTADLIAFLRASFSDMRCEQVSLGNEFFTVASYLRVMQARMGARLRFEVSLPAHLESAQVPSMIVLTLAENAIKHGIEPSLRGGEIRISAAAHDGSLLLRVQDTGVGMNTAADNGTGDGNGLDNVRRRLQLAYGEAASLSLRDADPGLVAELKIPVSMKEPA</sequence>
<dbReference type="Pfam" id="PF06580">
    <property type="entry name" value="His_kinase"/>
    <property type="match status" value="1"/>
</dbReference>
<dbReference type="SUPFAM" id="SSF55874">
    <property type="entry name" value="ATPase domain of HSP90 chaperone/DNA topoisomerase II/histidine kinase"/>
    <property type="match status" value="1"/>
</dbReference>
<dbReference type="Gene3D" id="3.30.565.10">
    <property type="entry name" value="Histidine kinase-like ATPase, C-terminal domain"/>
    <property type="match status" value="1"/>
</dbReference>
<evidence type="ECO:0000313" key="4">
    <source>
        <dbReference type="EMBL" id="MFC0252166.1"/>
    </source>
</evidence>
<keyword evidence="2" id="KW-0472">Membrane</keyword>
<dbReference type="InterPro" id="IPR003594">
    <property type="entry name" value="HATPase_dom"/>
</dbReference>
<dbReference type="InterPro" id="IPR050640">
    <property type="entry name" value="Bact_2-comp_sensor_kinase"/>
</dbReference>